<evidence type="ECO:0000313" key="11">
    <source>
        <dbReference type="Proteomes" id="UP000324800"/>
    </source>
</evidence>
<dbReference type="PROSITE" id="PS50011">
    <property type="entry name" value="PROTEIN_KINASE_DOM"/>
    <property type="match status" value="1"/>
</dbReference>
<name>A0A5J4U7A8_9EUKA</name>
<keyword evidence="3" id="KW-0808">Transferase</keyword>
<accession>A0A5J4U7A8</accession>
<dbReference type="EMBL" id="SNRW01019634">
    <property type="protein sequence ID" value="KAA6366208.1"/>
    <property type="molecule type" value="Genomic_DNA"/>
</dbReference>
<evidence type="ECO:0000313" key="10">
    <source>
        <dbReference type="EMBL" id="KAA6366208.1"/>
    </source>
</evidence>
<keyword evidence="6" id="KW-0067">ATP-binding</keyword>
<evidence type="ECO:0000256" key="4">
    <source>
        <dbReference type="ARBA" id="ARBA00022741"/>
    </source>
</evidence>
<evidence type="ECO:0000256" key="7">
    <source>
        <dbReference type="ARBA" id="ARBA00047899"/>
    </source>
</evidence>
<feature type="domain" description="Protein kinase" evidence="9">
    <location>
        <begin position="60"/>
        <end position="270"/>
    </location>
</feature>
<evidence type="ECO:0000256" key="6">
    <source>
        <dbReference type="ARBA" id="ARBA00022840"/>
    </source>
</evidence>
<dbReference type="GO" id="GO:0004674">
    <property type="term" value="F:protein serine/threonine kinase activity"/>
    <property type="evidence" value="ECO:0007669"/>
    <property type="project" value="UniProtKB-KW"/>
</dbReference>
<reference evidence="10 11" key="1">
    <citation type="submission" date="2019-03" db="EMBL/GenBank/DDBJ databases">
        <title>Single cell metagenomics reveals metabolic interactions within the superorganism composed of flagellate Streblomastix strix and complex community of Bacteroidetes bacteria on its surface.</title>
        <authorList>
            <person name="Treitli S.C."/>
            <person name="Kolisko M."/>
            <person name="Husnik F."/>
            <person name="Keeling P."/>
            <person name="Hampl V."/>
        </authorList>
    </citation>
    <scope>NUCLEOTIDE SEQUENCE [LARGE SCALE GENOMIC DNA]</scope>
    <source>
        <strain evidence="10">ST1C</strain>
    </source>
</reference>
<evidence type="ECO:0000256" key="2">
    <source>
        <dbReference type="ARBA" id="ARBA00022527"/>
    </source>
</evidence>
<dbReference type="CDD" id="cd00180">
    <property type="entry name" value="PKc"/>
    <property type="match status" value="1"/>
</dbReference>
<comment type="catalytic activity">
    <reaction evidence="8">
        <text>L-seryl-[protein] + ATP = O-phospho-L-seryl-[protein] + ADP + H(+)</text>
        <dbReference type="Rhea" id="RHEA:17989"/>
        <dbReference type="Rhea" id="RHEA-COMP:9863"/>
        <dbReference type="Rhea" id="RHEA-COMP:11604"/>
        <dbReference type="ChEBI" id="CHEBI:15378"/>
        <dbReference type="ChEBI" id="CHEBI:29999"/>
        <dbReference type="ChEBI" id="CHEBI:30616"/>
        <dbReference type="ChEBI" id="CHEBI:83421"/>
        <dbReference type="ChEBI" id="CHEBI:456216"/>
        <dbReference type="EC" id="2.7.11.1"/>
    </reaction>
</comment>
<dbReference type="PANTHER" id="PTHR43671:SF98">
    <property type="entry name" value="SERINE_THREONINE-PROTEIN KINASE NEK11"/>
    <property type="match status" value="1"/>
</dbReference>
<dbReference type="PANTHER" id="PTHR43671">
    <property type="entry name" value="SERINE/THREONINE-PROTEIN KINASE NEK"/>
    <property type="match status" value="1"/>
</dbReference>
<comment type="caution">
    <text evidence="10">The sequence shown here is derived from an EMBL/GenBank/DDBJ whole genome shotgun (WGS) entry which is preliminary data.</text>
</comment>
<dbReference type="PIRSF" id="PIRSF000654">
    <property type="entry name" value="Integrin-linked_kinase"/>
    <property type="match status" value="1"/>
</dbReference>
<dbReference type="SMART" id="SM00220">
    <property type="entry name" value="S_TKc"/>
    <property type="match status" value="1"/>
</dbReference>
<organism evidence="10 11">
    <name type="scientific">Streblomastix strix</name>
    <dbReference type="NCBI Taxonomy" id="222440"/>
    <lineage>
        <taxon>Eukaryota</taxon>
        <taxon>Metamonada</taxon>
        <taxon>Preaxostyla</taxon>
        <taxon>Oxymonadida</taxon>
        <taxon>Streblomastigidae</taxon>
        <taxon>Streblomastix</taxon>
    </lineage>
</organism>
<dbReference type="EC" id="2.7.11.1" evidence="1"/>
<dbReference type="PROSITE" id="PS00108">
    <property type="entry name" value="PROTEIN_KINASE_ST"/>
    <property type="match status" value="1"/>
</dbReference>
<dbReference type="SUPFAM" id="SSF56112">
    <property type="entry name" value="Protein kinase-like (PK-like)"/>
    <property type="match status" value="1"/>
</dbReference>
<dbReference type="Gene3D" id="1.10.510.10">
    <property type="entry name" value="Transferase(Phosphotransferase) domain 1"/>
    <property type="match status" value="1"/>
</dbReference>
<dbReference type="AlphaFoldDB" id="A0A5J4U7A8"/>
<dbReference type="InterPro" id="IPR000719">
    <property type="entry name" value="Prot_kinase_dom"/>
</dbReference>
<dbReference type="InterPro" id="IPR050660">
    <property type="entry name" value="NEK_Ser/Thr_kinase"/>
</dbReference>
<evidence type="ECO:0000256" key="5">
    <source>
        <dbReference type="ARBA" id="ARBA00022777"/>
    </source>
</evidence>
<sequence length="270" mass="31373">MSERQLNPIHSADDIVEPAVRLQTYIIQRSLPDETQPEPYQPAQNPNELIDHEVDQHNNYIVKDELARGAFGRILLMTDQINGNDIIMKHLPYVTQSMKQIADEEVKMLKLAQSKYTVRFIKSFQHEIDLCIVMKYYPRGNLKEFIKSLKDKLLPERTHICKRFAYQVLRTLKHLKIKDIIHRDLKPENIFLDWRGNAITGDFGLAMKMKNEGYVRTAGTKLYQPIEALNSDHMTFESDIWALGVILCEILTGIHPYQGLIKKTNSRNIT</sequence>
<evidence type="ECO:0000256" key="1">
    <source>
        <dbReference type="ARBA" id="ARBA00012513"/>
    </source>
</evidence>
<evidence type="ECO:0000256" key="8">
    <source>
        <dbReference type="ARBA" id="ARBA00048679"/>
    </source>
</evidence>
<proteinExistence type="predicted"/>
<evidence type="ECO:0000259" key="9">
    <source>
        <dbReference type="PROSITE" id="PS50011"/>
    </source>
</evidence>
<comment type="catalytic activity">
    <reaction evidence="7">
        <text>L-threonyl-[protein] + ATP = O-phospho-L-threonyl-[protein] + ADP + H(+)</text>
        <dbReference type="Rhea" id="RHEA:46608"/>
        <dbReference type="Rhea" id="RHEA-COMP:11060"/>
        <dbReference type="Rhea" id="RHEA-COMP:11605"/>
        <dbReference type="ChEBI" id="CHEBI:15378"/>
        <dbReference type="ChEBI" id="CHEBI:30013"/>
        <dbReference type="ChEBI" id="CHEBI:30616"/>
        <dbReference type="ChEBI" id="CHEBI:61977"/>
        <dbReference type="ChEBI" id="CHEBI:456216"/>
        <dbReference type="EC" id="2.7.11.1"/>
    </reaction>
</comment>
<keyword evidence="2 10" id="KW-0723">Serine/threonine-protein kinase</keyword>
<gene>
    <name evidence="10" type="ORF">EZS28_038265</name>
</gene>
<dbReference type="InterPro" id="IPR008271">
    <property type="entry name" value="Ser/Thr_kinase_AS"/>
</dbReference>
<evidence type="ECO:0000256" key="3">
    <source>
        <dbReference type="ARBA" id="ARBA00022679"/>
    </source>
</evidence>
<protein>
    <recommendedName>
        <fullName evidence="1">non-specific serine/threonine protein kinase</fullName>
        <ecNumber evidence="1">2.7.11.1</ecNumber>
    </recommendedName>
</protein>
<keyword evidence="4" id="KW-0547">Nucleotide-binding</keyword>
<dbReference type="GO" id="GO:0005524">
    <property type="term" value="F:ATP binding"/>
    <property type="evidence" value="ECO:0007669"/>
    <property type="project" value="UniProtKB-KW"/>
</dbReference>
<dbReference type="InterPro" id="IPR011009">
    <property type="entry name" value="Kinase-like_dom_sf"/>
</dbReference>
<dbReference type="Proteomes" id="UP000324800">
    <property type="component" value="Unassembled WGS sequence"/>
</dbReference>
<dbReference type="Pfam" id="PF00069">
    <property type="entry name" value="Pkinase"/>
    <property type="match status" value="1"/>
</dbReference>
<keyword evidence="5 10" id="KW-0418">Kinase</keyword>
<dbReference type="OrthoDB" id="1668230at2759"/>